<evidence type="ECO:0000313" key="8">
    <source>
        <dbReference type="Proteomes" id="UP000030826"/>
    </source>
</evidence>
<evidence type="ECO:0000259" key="5">
    <source>
        <dbReference type="Pfam" id="PF00389"/>
    </source>
</evidence>
<dbReference type="GO" id="GO:0005829">
    <property type="term" value="C:cytosol"/>
    <property type="evidence" value="ECO:0007669"/>
    <property type="project" value="TreeGrafter"/>
</dbReference>
<feature type="domain" description="D-isomer specific 2-hydroxyacid dehydrogenase catalytic" evidence="5">
    <location>
        <begin position="6"/>
        <end position="313"/>
    </location>
</feature>
<evidence type="ECO:0000313" key="7">
    <source>
        <dbReference type="EMBL" id="KHJ53827.1"/>
    </source>
</evidence>
<dbReference type="Gene3D" id="3.40.50.720">
    <property type="entry name" value="NAD(P)-binding Rossmann-like Domain"/>
    <property type="match status" value="2"/>
</dbReference>
<dbReference type="GO" id="GO:0051287">
    <property type="term" value="F:NAD binding"/>
    <property type="evidence" value="ECO:0007669"/>
    <property type="project" value="InterPro"/>
</dbReference>
<name>A0A0B1Q4I6_9HYPH</name>
<evidence type="ECO:0000259" key="6">
    <source>
        <dbReference type="Pfam" id="PF02826"/>
    </source>
</evidence>
<dbReference type="STRING" id="370622.LA66_14580"/>
<organism evidence="7 8">
    <name type="scientific">Aureimonas altamirensis</name>
    <dbReference type="NCBI Taxonomy" id="370622"/>
    <lineage>
        <taxon>Bacteria</taxon>
        <taxon>Pseudomonadati</taxon>
        <taxon>Pseudomonadota</taxon>
        <taxon>Alphaproteobacteria</taxon>
        <taxon>Hyphomicrobiales</taxon>
        <taxon>Aurantimonadaceae</taxon>
        <taxon>Aureimonas</taxon>
    </lineage>
</organism>
<evidence type="ECO:0000256" key="1">
    <source>
        <dbReference type="ARBA" id="ARBA00022857"/>
    </source>
</evidence>
<dbReference type="InterPro" id="IPR050223">
    <property type="entry name" value="D-isomer_2-hydroxyacid_DH"/>
</dbReference>
<keyword evidence="3" id="KW-0520">NAD</keyword>
<reference evidence="7 8" key="1">
    <citation type="submission" date="2014-09" db="EMBL/GenBank/DDBJ databases">
        <title>Isolation and characterization of Aurantimonas altamirensis ON-56566 from clinical sample following a dog bite.</title>
        <authorList>
            <person name="Eshaghi A."/>
            <person name="Li A."/>
            <person name="Shahinas D."/>
            <person name="Bahn P."/>
            <person name="Kus J.V."/>
            <person name="Patel S.N."/>
        </authorList>
    </citation>
    <scope>NUCLEOTIDE SEQUENCE [LARGE SCALE GENOMIC DNA]</scope>
    <source>
        <strain evidence="7 8">ON-56566</strain>
    </source>
</reference>
<dbReference type="Proteomes" id="UP000030826">
    <property type="component" value="Unassembled WGS sequence"/>
</dbReference>
<keyword evidence="1" id="KW-0521">NADP</keyword>
<dbReference type="PANTHER" id="PTHR10996">
    <property type="entry name" value="2-HYDROXYACID DEHYDROGENASE-RELATED"/>
    <property type="match status" value="1"/>
</dbReference>
<evidence type="ECO:0000256" key="2">
    <source>
        <dbReference type="ARBA" id="ARBA00023002"/>
    </source>
</evidence>
<comment type="caution">
    <text evidence="7">The sequence shown here is derived from an EMBL/GenBank/DDBJ whole genome shotgun (WGS) entry which is preliminary data.</text>
</comment>
<dbReference type="GO" id="GO:0030267">
    <property type="term" value="F:glyoxylate reductase (NADPH) activity"/>
    <property type="evidence" value="ECO:0007669"/>
    <property type="project" value="TreeGrafter"/>
</dbReference>
<accession>A0A0B1Q4I6</accession>
<dbReference type="AlphaFoldDB" id="A0A0B1Q4I6"/>
<protein>
    <submittedName>
        <fullName evidence="7">Dihydrofolate reductase</fullName>
    </submittedName>
</protein>
<dbReference type="Pfam" id="PF00389">
    <property type="entry name" value="2-Hacid_dh"/>
    <property type="match status" value="1"/>
</dbReference>
<dbReference type="PANTHER" id="PTHR10996:SF178">
    <property type="entry name" value="2-HYDROXYACID DEHYDROGENASE YGL185C-RELATED"/>
    <property type="match status" value="1"/>
</dbReference>
<evidence type="ECO:0000256" key="4">
    <source>
        <dbReference type="RuleBase" id="RU003719"/>
    </source>
</evidence>
<evidence type="ECO:0000256" key="3">
    <source>
        <dbReference type="ARBA" id="ARBA00023027"/>
    </source>
</evidence>
<dbReference type="InterPro" id="IPR036291">
    <property type="entry name" value="NAD(P)-bd_dom_sf"/>
</dbReference>
<keyword evidence="2 4" id="KW-0560">Oxidoreductase</keyword>
<dbReference type="OrthoDB" id="9793626at2"/>
<dbReference type="RefSeq" id="WP_039194653.1">
    <property type="nucleotide sequence ID" value="NZ_JRFJ01000004.1"/>
</dbReference>
<dbReference type="Pfam" id="PF02826">
    <property type="entry name" value="2-Hacid_dh_C"/>
    <property type="match status" value="1"/>
</dbReference>
<gene>
    <name evidence="7" type="ORF">LA66_14580</name>
</gene>
<dbReference type="EMBL" id="JRFJ01000004">
    <property type="protein sequence ID" value="KHJ53827.1"/>
    <property type="molecule type" value="Genomic_DNA"/>
</dbReference>
<dbReference type="InterPro" id="IPR029752">
    <property type="entry name" value="D-isomer_DH_CS1"/>
</dbReference>
<dbReference type="SUPFAM" id="SSF52283">
    <property type="entry name" value="Formate/glycerate dehydrogenase catalytic domain-like"/>
    <property type="match status" value="1"/>
</dbReference>
<dbReference type="InterPro" id="IPR006140">
    <property type="entry name" value="D-isomer_DH_NAD-bd"/>
</dbReference>
<dbReference type="PROSITE" id="PS00065">
    <property type="entry name" value="D_2_HYDROXYACID_DH_1"/>
    <property type="match status" value="1"/>
</dbReference>
<feature type="domain" description="D-isomer specific 2-hydroxyacid dehydrogenase NAD-binding" evidence="6">
    <location>
        <begin position="107"/>
        <end position="281"/>
    </location>
</feature>
<dbReference type="FunFam" id="3.40.50.720:FF:000213">
    <property type="entry name" value="Putative 2-hydroxyacid dehydrogenase"/>
    <property type="match status" value="1"/>
</dbReference>
<sequence>MKPAILLVEPMMDAIERELDAAYTVHRLYDASQQTRIQSELGTIRAVVTGGGTGLSAEWVARLPALGLIAINGVGTDKVDLAETARRGIHVSTTPGVLTGDVADMAMALLLAVMRRIVDGDRMVREGRWASGGKLPLGTRLGGRKLGILGLGQIGRAIARRAEAFDADILYWNRSDIETPSNWTRAETPERLAARSDILVAAVAATPQTENIVSAAVLEALGSDGIFVNVARGNVVDEAALLHALQNGGIAAAGLDVFRNEPTIDPAFASLDTVVLAPHQGSATVATREDMGRLVLANLADHFAGRTPQTSVNADRIQETHSA</sequence>
<comment type="similarity">
    <text evidence="4">Belongs to the D-isomer specific 2-hydroxyacid dehydrogenase family.</text>
</comment>
<dbReference type="SUPFAM" id="SSF51735">
    <property type="entry name" value="NAD(P)-binding Rossmann-fold domains"/>
    <property type="match status" value="1"/>
</dbReference>
<proteinExistence type="inferred from homology"/>
<dbReference type="CDD" id="cd12156">
    <property type="entry name" value="HPPR"/>
    <property type="match status" value="1"/>
</dbReference>
<dbReference type="InterPro" id="IPR006139">
    <property type="entry name" value="D-isomer_2_OHA_DH_cat_dom"/>
</dbReference>
<dbReference type="GO" id="GO:0016618">
    <property type="term" value="F:hydroxypyruvate reductase [NAD(P)H] activity"/>
    <property type="evidence" value="ECO:0007669"/>
    <property type="project" value="TreeGrafter"/>
</dbReference>